<dbReference type="OrthoDB" id="2353304at2"/>
<dbReference type="InterPro" id="IPR025889">
    <property type="entry name" value="GSP17M-like_dom"/>
</dbReference>
<accession>A0A385YXV9</accession>
<evidence type="ECO:0000313" key="2">
    <source>
        <dbReference type="EMBL" id="AYC30428.1"/>
    </source>
</evidence>
<evidence type="ECO:0000259" key="1">
    <source>
        <dbReference type="Pfam" id="PF11181"/>
    </source>
</evidence>
<dbReference type="AlphaFoldDB" id="A0A385YXV9"/>
<evidence type="ECO:0000313" key="3">
    <source>
        <dbReference type="Proteomes" id="UP000265725"/>
    </source>
</evidence>
<dbReference type="Pfam" id="PF11181">
    <property type="entry name" value="YflT"/>
    <property type="match status" value="1"/>
</dbReference>
<dbReference type="EMBL" id="CP032418">
    <property type="protein sequence ID" value="AYC30428.1"/>
    <property type="molecule type" value="Genomic_DNA"/>
</dbReference>
<keyword evidence="3" id="KW-1185">Reference proteome</keyword>
<dbReference type="RefSeq" id="WP_119884145.1">
    <property type="nucleotide sequence ID" value="NZ_CP032418.1"/>
</dbReference>
<reference evidence="3" key="1">
    <citation type="submission" date="2018-09" db="EMBL/GenBank/DDBJ databases">
        <authorList>
            <person name="Zhu H."/>
        </authorList>
    </citation>
    <scope>NUCLEOTIDE SEQUENCE [LARGE SCALE GENOMIC DNA]</scope>
    <source>
        <strain evidence="3">K2R23-3</strain>
    </source>
</reference>
<gene>
    <name evidence="2" type="ORF">D3873_11520</name>
</gene>
<sequence>MTVHYKEYVSDAEAIRGIQEIKTKGVHENDIYVLTHEDRRTDDVAEAADANTVGMEETGFGTAMANVFRKKGDELRSQFQELGFSQPEAERLEEKLDQNKVVVVVKNPPTNFTM</sequence>
<name>A0A385YXV9_9BACL</name>
<dbReference type="KEGG" id="paek:D3873_11520"/>
<organism evidence="2 3">
    <name type="scientific">Paenisporosarcina cavernae</name>
    <dbReference type="NCBI Taxonomy" id="2320858"/>
    <lineage>
        <taxon>Bacteria</taxon>
        <taxon>Bacillati</taxon>
        <taxon>Bacillota</taxon>
        <taxon>Bacilli</taxon>
        <taxon>Bacillales</taxon>
        <taxon>Caryophanaceae</taxon>
        <taxon>Paenisporosarcina</taxon>
    </lineage>
</organism>
<feature type="domain" description="General stress protein 17M-like" evidence="1">
    <location>
        <begin position="5"/>
        <end position="98"/>
    </location>
</feature>
<dbReference type="Proteomes" id="UP000265725">
    <property type="component" value="Chromosome"/>
</dbReference>
<proteinExistence type="predicted"/>
<protein>
    <submittedName>
        <fullName evidence="2">General stress protein</fullName>
    </submittedName>
</protein>